<sequence length="428" mass="49232">YFLFIPYFLFLAFPLYSLAYFALIHTPILYFWNKGIDKKLVFTSKVKWFFVFVFVYNAIFTILALRFSFLFNLFSLPFALLSLKIYEFFTNLYYKKQAKAKLRANENLKIILITASFGKTSIKNFLYELLKDDFKSYKTPRSVNTLLGIVADINNNLSQDTQIYIAEAGARLKGDIDEITRFLQPHISIVGEIGNAHLEYFKSVENIRSTKLEALNSKRLEKAFLHSSTQKEGDKLISLYDEKLSLIHSSLEGLEFKVDIENKSYDFKSQILGDFNAQNLCVCILCAHYLGIKLEKIQKQVLNINSVEHRLQVLSREPKFIIDDGFNGNFKGMSTSYKLCKSYKGRKVLVSPGIVEVSEEENIKLAKIINECFDLAIISAQINAEIFKKELKIKTIILKEKSQLVQTLAKETKHGDLILFSNDAPSFM</sequence>
<keyword evidence="4" id="KW-0472">Membrane</keyword>
<evidence type="ECO:0000259" key="5">
    <source>
        <dbReference type="Pfam" id="PF08245"/>
    </source>
</evidence>
<feature type="non-terminal residue" evidence="6">
    <location>
        <position position="1"/>
    </location>
</feature>
<accession>A0A5T1TV11</accession>
<dbReference type="Gene3D" id="3.40.1190.10">
    <property type="entry name" value="Mur-like, catalytic domain"/>
    <property type="match status" value="1"/>
</dbReference>
<keyword evidence="4" id="KW-1133">Transmembrane helix</keyword>
<keyword evidence="1 6" id="KW-0436">Ligase</keyword>
<protein>
    <submittedName>
        <fullName evidence="6">UDP-N-acetylmuramoyl-tripeptide--D-alanyl-D-alanine ligase</fullName>
    </submittedName>
</protein>
<keyword evidence="4" id="KW-0812">Transmembrane</keyword>
<feature type="domain" description="Mur ligase central" evidence="5">
    <location>
        <begin position="113"/>
        <end position="287"/>
    </location>
</feature>
<reference evidence="6" key="1">
    <citation type="submission" date="2018-07" db="EMBL/GenBank/DDBJ databases">
        <authorList>
            <consortium name="NARMS: The National Antimicrobial Resistance Monitoring System"/>
        </authorList>
    </citation>
    <scope>NUCLEOTIDE SEQUENCE</scope>
    <source>
        <strain evidence="6">CVM N17C319</strain>
    </source>
</reference>
<comment type="caution">
    <text evidence="6">The sequence shown here is derived from an EMBL/GenBank/DDBJ whole genome shotgun (WGS) entry which is preliminary data.</text>
</comment>
<organism evidence="6">
    <name type="scientific">Campylobacter jejuni</name>
    <dbReference type="NCBI Taxonomy" id="197"/>
    <lineage>
        <taxon>Bacteria</taxon>
        <taxon>Pseudomonadati</taxon>
        <taxon>Campylobacterota</taxon>
        <taxon>Epsilonproteobacteria</taxon>
        <taxon>Campylobacterales</taxon>
        <taxon>Campylobacteraceae</taxon>
        <taxon>Campylobacter</taxon>
    </lineage>
</organism>
<evidence type="ECO:0000256" key="2">
    <source>
        <dbReference type="ARBA" id="ARBA00022741"/>
    </source>
</evidence>
<feature type="transmembrane region" description="Helical" evidence="4">
    <location>
        <begin position="48"/>
        <end position="67"/>
    </location>
</feature>
<feature type="transmembrane region" description="Helical" evidence="4">
    <location>
        <begin position="6"/>
        <end position="32"/>
    </location>
</feature>
<dbReference type="AlphaFoldDB" id="A0A5T1TV11"/>
<dbReference type="Gene3D" id="3.90.190.20">
    <property type="entry name" value="Mur ligase, C-terminal domain"/>
    <property type="match status" value="1"/>
</dbReference>
<gene>
    <name evidence="6" type="ORF">DSW11_08480</name>
</gene>
<dbReference type="SUPFAM" id="SSF53244">
    <property type="entry name" value="MurD-like peptide ligases, peptide-binding domain"/>
    <property type="match status" value="1"/>
</dbReference>
<keyword evidence="3" id="KW-0067">ATP-binding</keyword>
<evidence type="ECO:0000256" key="3">
    <source>
        <dbReference type="ARBA" id="ARBA00022840"/>
    </source>
</evidence>
<dbReference type="InterPro" id="IPR036565">
    <property type="entry name" value="Mur-like_cat_sf"/>
</dbReference>
<keyword evidence="2" id="KW-0547">Nucleotide-binding</keyword>
<name>A0A5T1TV11_CAMJU</name>
<proteinExistence type="predicted"/>
<evidence type="ECO:0000256" key="1">
    <source>
        <dbReference type="ARBA" id="ARBA00022598"/>
    </source>
</evidence>
<evidence type="ECO:0000313" key="6">
    <source>
        <dbReference type="EMBL" id="EAL6436218.1"/>
    </source>
</evidence>
<dbReference type="InterPro" id="IPR013221">
    <property type="entry name" value="Mur_ligase_cen"/>
</dbReference>
<dbReference type="InterPro" id="IPR036615">
    <property type="entry name" value="Mur_ligase_C_dom_sf"/>
</dbReference>
<dbReference type="GO" id="GO:0005524">
    <property type="term" value="F:ATP binding"/>
    <property type="evidence" value="ECO:0007669"/>
    <property type="project" value="UniProtKB-KW"/>
</dbReference>
<dbReference type="GO" id="GO:0016881">
    <property type="term" value="F:acid-amino acid ligase activity"/>
    <property type="evidence" value="ECO:0007669"/>
    <property type="project" value="InterPro"/>
</dbReference>
<dbReference type="InterPro" id="IPR051046">
    <property type="entry name" value="MurCDEF_CellWall_CoF430Synth"/>
</dbReference>
<dbReference type="Pfam" id="PF08245">
    <property type="entry name" value="Mur_ligase_M"/>
    <property type="match status" value="1"/>
</dbReference>
<dbReference type="SUPFAM" id="SSF53623">
    <property type="entry name" value="MurD-like peptide ligases, catalytic domain"/>
    <property type="match status" value="1"/>
</dbReference>
<evidence type="ECO:0000256" key="4">
    <source>
        <dbReference type="SAM" id="Phobius"/>
    </source>
</evidence>
<dbReference type="PANTHER" id="PTHR43024">
    <property type="entry name" value="UDP-N-ACETYLMURAMOYL-TRIPEPTIDE--D-ALANYL-D-ALANINE LIGASE"/>
    <property type="match status" value="1"/>
</dbReference>
<dbReference type="PANTHER" id="PTHR43024:SF1">
    <property type="entry name" value="UDP-N-ACETYLMURAMOYL-TRIPEPTIDE--D-ALANYL-D-ALANINE LIGASE"/>
    <property type="match status" value="1"/>
</dbReference>
<dbReference type="EMBL" id="AACPZM010000126">
    <property type="protein sequence ID" value="EAL6436218.1"/>
    <property type="molecule type" value="Genomic_DNA"/>
</dbReference>